<protein>
    <submittedName>
        <fullName evidence="1">Uncharacterized protein</fullName>
    </submittedName>
</protein>
<gene>
    <name evidence="1" type="ORF">HAX54_018794</name>
</gene>
<organism evidence="1 2">
    <name type="scientific">Datura stramonium</name>
    <name type="common">Jimsonweed</name>
    <name type="synonym">Common thornapple</name>
    <dbReference type="NCBI Taxonomy" id="4076"/>
    <lineage>
        <taxon>Eukaryota</taxon>
        <taxon>Viridiplantae</taxon>
        <taxon>Streptophyta</taxon>
        <taxon>Embryophyta</taxon>
        <taxon>Tracheophyta</taxon>
        <taxon>Spermatophyta</taxon>
        <taxon>Magnoliopsida</taxon>
        <taxon>eudicotyledons</taxon>
        <taxon>Gunneridae</taxon>
        <taxon>Pentapetalae</taxon>
        <taxon>asterids</taxon>
        <taxon>lamiids</taxon>
        <taxon>Solanales</taxon>
        <taxon>Solanaceae</taxon>
        <taxon>Solanoideae</taxon>
        <taxon>Datureae</taxon>
        <taxon>Datura</taxon>
    </lineage>
</organism>
<name>A0ABS8UMZ6_DATST</name>
<sequence>MERTFGVLVVPGGWRWPDGGGEEESEVRLVTEVFQWLSKRKMEEERVVGFVGVNVCRRWRPATRKKNRRGRKGGATVQWSLVVCGGKEGDGEGEWRDGCVAESERESRWLTGCWVFRRGERREEGLVVRGGGSCVGEDEGEGRRGCCAAGFDLLIY</sequence>
<proteinExistence type="predicted"/>
<dbReference type="EMBL" id="JACEIK010002293">
    <property type="protein sequence ID" value="MCD9560272.1"/>
    <property type="molecule type" value="Genomic_DNA"/>
</dbReference>
<evidence type="ECO:0000313" key="2">
    <source>
        <dbReference type="Proteomes" id="UP000823775"/>
    </source>
</evidence>
<keyword evidence="2" id="KW-1185">Reference proteome</keyword>
<accession>A0ABS8UMZ6</accession>
<comment type="caution">
    <text evidence="1">The sequence shown here is derived from an EMBL/GenBank/DDBJ whole genome shotgun (WGS) entry which is preliminary data.</text>
</comment>
<dbReference type="Proteomes" id="UP000823775">
    <property type="component" value="Unassembled WGS sequence"/>
</dbReference>
<reference evidence="1 2" key="1">
    <citation type="journal article" date="2021" name="BMC Genomics">
        <title>Datura genome reveals duplications of psychoactive alkaloid biosynthetic genes and high mutation rate following tissue culture.</title>
        <authorList>
            <person name="Rajewski A."/>
            <person name="Carter-House D."/>
            <person name="Stajich J."/>
            <person name="Litt A."/>
        </authorList>
    </citation>
    <scope>NUCLEOTIDE SEQUENCE [LARGE SCALE GENOMIC DNA]</scope>
    <source>
        <strain evidence="1">AR-01</strain>
    </source>
</reference>
<evidence type="ECO:0000313" key="1">
    <source>
        <dbReference type="EMBL" id="MCD9560272.1"/>
    </source>
</evidence>